<name>A0A4R6YES0_9HYPH</name>
<evidence type="ECO:0000256" key="1">
    <source>
        <dbReference type="SAM" id="Phobius"/>
    </source>
</evidence>
<reference evidence="2 3" key="1">
    <citation type="submission" date="2019-03" db="EMBL/GenBank/DDBJ databases">
        <title>Genomic Encyclopedia of Type Strains, Phase IV (KMG-IV): sequencing the most valuable type-strain genomes for metagenomic binning, comparative biology and taxonomic classification.</title>
        <authorList>
            <person name="Goeker M."/>
        </authorList>
    </citation>
    <scope>NUCLEOTIDE SEQUENCE [LARGE SCALE GENOMIC DNA]</scope>
    <source>
        <strain evidence="2 3">DSM 11603</strain>
    </source>
</reference>
<organism evidence="2 3">
    <name type="scientific">Aquamicrobium defluvii</name>
    <dbReference type="NCBI Taxonomy" id="69279"/>
    <lineage>
        <taxon>Bacteria</taxon>
        <taxon>Pseudomonadati</taxon>
        <taxon>Pseudomonadota</taxon>
        <taxon>Alphaproteobacteria</taxon>
        <taxon>Hyphomicrobiales</taxon>
        <taxon>Phyllobacteriaceae</taxon>
        <taxon>Aquamicrobium</taxon>
    </lineage>
</organism>
<keyword evidence="1" id="KW-0472">Membrane</keyword>
<dbReference type="Proteomes" id="UP000294958">
    <property type="component" value="Unassembled WGS sequence"/>
</dbReference>
<evidence type="ECO:0000313" key="3">
    <source>
        <dbReference type="Proteomes" id="UP000294958"/>
    </source>
</evidence>
<sequence>MPRFLAFRARWAGTVQDVCAGCVLAFLIAVAVLVLP</sequence>
<accession>A0A4R6YES0</accession>
<evidence type="ECO:0000313" key="2">
    <source>
        <dbReference type="EMBL" id="TDR34699.1"/>
    </source>
</evidence>
<comment type="caution">
    <text evidence="2">The sequence shown here is derived from an EMBL/GenBank/DDBJ whole genome shotgun (WGS) entry which is preliminary data.</text>
</comment>
<feature type="transmembrane region" description="Helical" evidence="1">
    <location>
        <begin position="12"/>
        <end position="35"/>
    </location>
</feature>
<gene>
    <name evidence="2" type="ORF">DES43_113130</name>
</gene>
<keyword evidence="1" id="KW-0812">Transmembrane</keyword>
<keyword evidence="3" id="KW-1185">Reference proteome</keyword>
<dbReference type="EMBL" id="SNZF01000013">
    <property type="protein sequence ID" value="TDR34699.1"/>
    <property type="molecule type" value="Genomic_DNA"/>
</dbReference>
<protein>
    <submittedName>
        <fullName evidence="2">Uncharacterized protein</fullName>
    </submittedName>
</protein>
<proteinExistence type="predicted"/>
<dbReference type="AlphaFoldDB" id="A0A4R6YES0"/>
<keyword evidence="1" id="KW-1133">Transmembrane helix</keyword>